<evidence type="ECO:0000256" key="1">
    <source>
        <dbReference type="ARBA" id="ARBA00010617"/>
    </source>
</evidence>
<dbReference type="Proteomes" id="UP000037020">
    <property type="component" value="Unassembled WGS sequence"/>
</dbReference>
<reference evidence="2 3" key="1">
    <citation type="submission" date="2015-07" db="EMBL/GenBank/DDBJ databases">
        <authorList>
            <person name="Ju K.-S."/>
            <person name="Doroghazi J.R."/>
            <person name="Metcalf W.W."/>
        </authorList>
    </citation>
    <scope>NUCLEOTIDE SEQUENCE [LARGE SCALE GENOMIC DNA]</scope>
    <source>
        <strain evidence="2 3">NRRL B-3589</strain>
    </source>
</reference>
<dbReference type="SUPFAM" id="SSF48264">
    <property type="entry name" value="Cytochrome P450"/>
    <property type="match status" value="1"/>
</dbReference>
<name>A0ABR5IX60_9ACTN</name>
<dbReference type="EMBL" id="LGUT01003223">
    <property type="protein sequence ID" value="KOG85740.1"/>
    <property type="molecule type" value="Genomic_DNA"/>
</dbReference>
<evidence type="ECO:0000313" key="2">
    <source>
        <dbReference type="EMBL" id="KOG85740.1"/>
    </source>
</evidence>
<proteinExistence type="inferred from homology"/>
<keyword evidence="3" id="KW-1185">Reference proteome</keyword>
<protein>
    <recommendedName>
        <fullName evidence="4">Cytochrome P450</fullName>
    </recommendedName>
</protein>
<dbReference type="PANTHER" id="PTHR46696">
    <property type="entry name" value="P450, PUTATIVE (EUROFUNG)-RELATED"/>
    <property type="match status" value="1"/>
</dbReference>
<dbReference type="PANTHER" id="PTHR46696:SF1">
    <property type="entry name" value="CYTOCHROME P450 YJIB-RELATED"/>
    <property type="match status" value="1"/>
</dbReference>
<comment type="similarity">
    <text evidence="1">Belongs to the cytochrome P450 family.</text>
</comment>
<gene>
    <name evidence="2" type="ORF">ADK38_34975</name>
</gene>
<sequence>MGVHVTTEAFEIIDLSAMGEDFVRNPYPVYAQLRERGPVHRVRLVDDIPAWLVVGYDEVRAVLG</sequence>
<comment type="caution">
    <text evidence="2">The sequence shown here is derived from an EMBL/GenBank/DDBJ whole genome shotgun (WGS) entry which is preliminary data.</text>
</comment>
<evidence type="ECO:0008006" key="4">
    <source>
        <dbReference type="Google" id="ProtNLM"/>
    </source>
</evidence>
<evidence type="ECO:0000313" key="3">
    <source>
        <dbReference type="Proteomes" id="UP000037020"/>
    </source>
</evidence>
<organism evidence="2 3">
    <name type="scientific">Streptomyces varsoviensis</name>
    <dbReference type="NCBI Taxonomy" id="67373"/>
    <lineage>
        <taxon>Bacteria</taxon>
        <taxon>Bacillati</taxon>
        <taxon>Actinomycetota</taxon>
        <taxon>Actinomycetes</taxon>
        <taxon>Kitasatosporales</taxon>
        <taxon>Streptomycetaceae</taxon>
        <taxon>Streptomyces</taxon>
    </lineage>
</organism>
<dbReference type="Gene3D" id="3.30.43.20">
    <property type="match status" value="1"/>
</dbReference>
<dbReference type="InterPro" id="IPR036396">
    <property type="entry name" value="Cyt_P450_sf"/>
</dbReference>
<accession>A0ABR5IX60</accession>
<feature type="non-terminal residue" evidence="2">
    <location>
        <position position="64"/>
    </location>
</feature>